<protein>
    <recommendedName>
        <fullName evidence="3">Phage gp6-like head-tail connector protein</fullName>
    </recommendedName>
</protein>
<dbReference type="CDD" id="cd08054">
    <property type="entry name" value="gp6"/>
    <property type="match status" value="1"/>
</dbReference>
<dbReference type="NCBIfam" id="TIGR02215">
    <property type="entry name" value="phage_chp_gp8"/>
    <property type="match status" value="1"/>
</dbReference>
<evidence type="ECO:0000313" key="2">
    <source>
        <dbReference type="Proteomes" id="UP000198339"/>
    </source>
</evidence>
<name>A0A239JKZ9_9SPHN</name>
<dbReference type="Gene3D" id="1.10.3230.30">
    <property type="entry name" value="Phage gp6-like head-tail connector protein"/>
    <property type="match status" value="1"/>
</dbReference>
<gene>
    <name evidence="1" type="ORF">SAMN06295955_110118</name>
</gene>
<organism evidence="1 2">
    <name type="scientific">Sphingopyxis indica</name>
    <dbReference type="NCBI Taxonomy" id="436663"/>
    <lineage>
        <taxon>Bacteria</taxon>
        <taxon>Pseudomonadati</taxon>
        <taxon>Pseudomonadota</taxon>
        <taxon>Alphaproteobacteria</taxon>
        <taxon>Sphingomonadales</taxon>
        <taxon>Sphingomonadaceae</taxon>
        <taxon>Sphingopyxis</taxon>
    </lineage>
</organism>
<dbReference type="AlphaFoldDB" id="A0A239JKZ9"/>
<keyword evidence="2" id="KW-1185">Reference proteome</keyword>
<dbReference type="EMBL" id="FZPA01000010">
    <property type="protein sequence ID" value="SNT06078.1"/>
    <property type="molecule type" value="Genomic_DNA"/>
</dbReference>
<reference evidence="1 2" key="1">
    <citation type="submission" date="2017-06" db="EMBL/GenBank/DDBJ databases">
        <authorList>
            <person name="Kim H.J."/>
            <person name="Triplett B.A."/>
        </authorList>
    </citation>
    <scope>NUCLEOTIDE SEQUENCE [LARGE SCALE GENOMIC DNA]</scope>
    <source>
        <strain evidence="1 2">DS15</strain>
    </source>
</reference>
<accession>A0A239JKZ9</accession>
<sequence>MGAILTPGDVPVSLNEARGWLRMGASIDDAVVAQLIRAATNICEAFIGCRLIAGAVEEVLSVGPGAVQLGVRPVVGVDTAALLSEEGSETALGDGDYRLAIGRDGTGRLTLSGAVGGGRLRVGYRAGIAAGPNEVPEAIRQGIVRLVQHLHEARDGAGGGPPAAVAALWQPWRRMSLGGAA</sequence>
<dbReference type="Proteomes" id="UP000198339">
    <property type="component" value="Unassembled WGS sequence"/>
</dbReference>
<dbReference type="InterPro" id="IPR011738">
    <property type="entry name" value="Phage_CHP"/>
</dbReference>
<evidence type="ECO:0008006" key="3">
    <source>
        <dbReference type="Google" id="ProtNLM"/>
    </source>
</evidence>
<proteinExistence type="predicted"/>
<evidence type="ECO:0000313" key="1">
    <source>
        <dbReference type="EMBL" id="SNT06078.1"/>
    </source>
</evidence>